<gene>
    <name evidence="3" type="primary">xylF_2</name>
    <name evidence="3" type="ORF">MCHLDSM_04323</name>
</gene>
<dbReference type="PANTHER" id="PTHR43798">
    <property type="entry name" value="MONOACYLGLYCEROL LIPASE"/>
    <property type="match status" value="1"/>
</dbReference>
<dbReference type="InterPro" id="IPR029058">
    <property type="entry name" value="AB_hydrolase_fold"/>
</dbReference>
<sequence length="253" mass="27160">MRATSRGFGIHYTVDGDGPPLVLVPGTLLAARHWTDFGYADALARDWRVIAIDPLGHGGSDRPHESDAYRPADVTADLVAVLDAEGVPRATVWGYSRGGWLAVNLAGRYPQRVERLVVGAYAMHAHEEEVDRILVPFAEMLRDGDWAAVWGAFGITDTAVRAMLEEGNDPRAVAAAVTGSMCPTRYVDPASIACPATYYVGSLEWILPHVRADVAALSTHGTTLDVIAGQTHFGVFLASARSVLAAVTARLRE</sequence>
<organism evidence="3 4">
    <name type="scientific">Mycolicibacterium chlorophenolicum</name>
    <dbReference type="NCBI Taxonomy" id="37916"/>
    <lineage>
        <taxon>Bacteria</taxon>
        <taxon>Bacillati</taxon>
        <taxon>Actinomycetota</taxon>
        <taxon>Actinomycetes</taxon>
        <taxon>Mycobacteriales</taxon>
        <taxon>Mycobacteriaceae</taxon>
        <taxon>Mycolicibacterium</taxon>
    </lineage>
</organism>
<dbReference type="EMBL" id="JYNL01000051">
    <property type="protein sequence ID" value="KMO71734.1"/>
    <property type="molecule type" value="Genomic_DNA"/>
</dbReference>
<dbReference type="GO" id="GO:0018775">
    <property type="term" value="F:2-hydroxymuconate-semialdehyde hydrolase activity"/>
    <property type="evidence" value="ECO:0007669"/>
    <property type="project" value="UniProtKB-EC"/>
</dbReference>
<dbReference type="InterPro" id="IPR000073">
    <property type="entry name" value="AB_hydrolase_1"/>
</dbReference>
<dbReference type="SUPFAM" id="SSF53474">
    <property type="entry name" value="alpha/beta-Hydrolases"/>
    <property type="match status" value="1"/>
</dbReference>
<dbReference type="EC" id="3.7.1.9" evidence="3"/>
<dbReference type="Pfam" id="PF00561">
    <property type="entry name" value="Abhydrolase_1"/>
    <property type="match status" value="1"/>
</dbReference>
<dbReference type="Gene3D" id="3.40.50.1820">
    <property type="entry name" value="alpha/beta hydrolase"/>
    <property type="match status" value="1"/>
</dbReference>
<dbReference type="STRING" id="37916.MCHLDSM_04323"/>
<keyword evidence="1 3" id="KW-0378">Hydrolase</keyword>
<dbReference type="RefSeq" id="WP_053083036.1">
    <property type="nucleotide sequence ID" value="NZ_JYNL01000051.1"/>
</dbReference>
<feature type="domain" description="AB hydrolase-1" evidence="2">
    <location>
        <begin position="19"/>
        <end position="121"/>
    </location>
</feature>
<reference evidence="3 4" key="1">
    <citation type="journal article" date="2015" name="Genome Biol. Evol.">
        <title>Characterization of Three Mycobacterium spp. with Potential Use in Bioremediation by Genome Sequencing and Comparative Genomics.</title>
        <authorList>
            <person name="Das S."/>
            <person name="Pettersson B.M."/>
            <person name="Behra P.R."/>
            <person name="Ramesh M."/>
            <person name="Dasgupta S."/>
            <person name="Bhattacharya A."/>
            <person name="Kirsebom L.A."/>
        </authorList>
    </citation>
    <scope>NUCLEOTIDE SEQUENCE [LARGE SCALE GENOMIC DNA]</scope>
    <source>
        <strain evidence="3 4">DSM 43826</strain>
    </source>
</reference>
<evidence type="ECO:0000313" key="4">
    <source>
        <dbReference type="Proteomes" id="UP000036513"/>
    </source>
</evidence>
<comment type="caution">
    <text evidence="3">The sequence shown here is derived from an EMBL/GenBank/DDBJ whole genome shotgun (WGS) entry which is preliminary data.</text>
</comment>
<evidence type="ECO:0000313" key="3">
    <source>
        <dbReference type="EMBL" id="KMO71734.1"/>
    </source>
</evidence>
<keyword evidence="4" id="KW-1185">Reference proteome</keyword>
<dbReference type="PATRIC" id="fig|37916.4.peg.4301"/>
<name>A0A0J6VNF7_9MYCO</name>
<dbReference type="SMR" id="A0A0J6VNF7"/>
<protein>
    <submittedName>
        <fullName evidence="3">2-hydroxymuconate semialdehyde hydrolase</fullName>
        <ecNumber evidence="3">3.7.1.9</ecNumber>
    </submittedName>
</protein>
<dbReference type="AlphaFoldDB" id="A0A0J6VNF7"/>
<accession>A0A0J6VNF7</accession>
<evidence type="ECO:0000256" key="1">
    <source>
        <dbReference type="ARBA" id="ARBA00022801"/>
    </source>
</evidence>
<dbReference type="PANTHER" id="PTHR43798:SF31">
    <property type="entry name" value="AB HYDROLASE SUPERFAMILY PROTEIN YCLE"/>
    <property type="match status" value="1"/>
</dbReference>
<dbReference type="Proteomes" id="UP000036513">
    <property type="component" value="Unassembled WGS sequence"/>
</dbReference>
<dbReference type="InterPro" id="IPR050266">
    <property type="entry name" value="AB_hydrolase_sf"/>
</dbReference>
<evidence type="ECO:0000259" key="2">
    <source>
        <dbReference type="Pfam" id="PF00561"/>
    </source>
</evidence>
<dbReference type="PRINTS" id="PR00111">
    <property type="entry name" value="ABHYDROLASE"/>
</dbReference>
<proteinExistence type="predicted"/>
<dbReference type="GO" id="GO:0016020">
    <property type="term" value="C:membrane"/>
    <property type="evidence" value="ECO:0007669"/>
    <property type="project" value="TreeGrafter"/>
</dbReference>